<dbReference type="EMBL" id="GDHC01012925">
    <property type="protein sequence ID" value="JAQ05704.1"/>
    <property type="molecule type" value="Transcribed_RNA"/>
</dbReference>
<sequence length="146" mass="16107">MAKEQETKIVCSYKSQKFMRCFLDCFNQNYAWKKRENKIRKLKLKKVYDVISSCSSSRALVGSVLHCLSCFLWRRRSWRGIIITLAILTSFRVLGCLVGLGLAPLGAAVPWAPATPATASASLSSHAFATPTFLCSAITSVTLLLA</sequence>
<proteinExistence type="predicted"/>
<name>A0A146LBK2_LYGHE</name>
<protein>
    <submittedName>
        <fullName evidence="2">Uncharacterized protein</fullName>
    </submittedName>
</protein>
<organism evidence="2">
    <name type="scientific">Lygus hesperus</name>
    <name type="common">Western plant bug</name>
    <dbReference type="NCBI Taxonomy" id="30085"/>
    <lineage>
        <taxon>Eukaryota</taxon>
        <taxon>Metazoa</taxon>
        <taxon>Ecdysozoa</taxon>
        <taxon>Arthropoda</taxon>
        <taxon>Hexapoda</taxon>
        <taxon>Insecta</taxon>
        <taxon>Pterygota</taxon>
        <taxon>Neoptera</taxon>
        <taxon>Paraneoptera</taxon>
        <taxon>Hemiptera</taxon>
        <taxon>Heteroptera</taxon>
        <taxon>Panheteroptera</taxon>
        <taxon>Cimicomorpha</taxon>
        <taxon>Miridae</taxon>
        <taxon>Mirini</taxon>
        <taxon>Lygus</taxon>
    </lineage>
</organism>
<keyword evidence="1" id="KW-0812">Transmembrane</keyword>
<keyword evidence="1" id="KW-0472">Membrane</keyword>
<keyword evidence="1" id="KW-1133">Transmembrane helix</keyword>
<evidence type="ECO:0000313" key="2">
    <source>
        <dbReference type="EMBL" id="JAQ05704.1"/>
    </source>
</evidence>
<feature type="transmembrane region" description="Helical" evidence="1">
    <location>
        <begin position="123"/>
        <end position="145"/>
    </location>
</feature>
<dbReference type="AlphaFoldDB" id="A0A146LBK2"/>
<reference evidence="2" key="1">
    <citation type="journal article" date="2016" name="Gigascience">
        <title>De novo construction of an expanded transcriptome assembly for the western tarnished plant bug, Lygus hesperus.</title>
        <authorList>
            <person name="Tassone E.E."/>
            <person name="Geib S.M."/>
            <person name="Hall B."/>
            <person name="Fabrick J.A."/>
            <person name="Brent C.S."/>
            <person name="Hull J.J."/>
        </authorList>
    </citation>
    <scope>NUCLEOTIDE SEQUENCE</scope>
</reference>
<evidence type="ECO:0000256" key="1">
    <source>
        <dbReference type="SAM" id="Phobius"/>
    </source>
</evidence>
<feature type="transmembrane region" description="Helical" evidence="1">
    <location>
        <begin position="81"/>
        <end position="103"/>
    </location>
</feature>
<gene>
    <name evidence="2" type="ORF">g.78466</name>
</gene>
<accession>A0A146LBK2</accession>